<dbReference type="SMART" id="SM00382">
    <property type="entry name" value="AAA"/>
    <property type="match status" value="1"/>
</dbReference>
<dbReference type="NCBIfam" id="TIGR01727">
    <property type="entry name" value="oligo_HPY"/>
    <property type="match status" value="1"/>
</dbReference>
<dbReference type="GO" id="GO:0015833">
    <property type="term" value="P:peptide transport"/>
    <property type="evidence" value="ECO:0007669"/>
    <property type="project" value="InterPro"/>
</dbReference>
<dbReference type="PROSITE" id="PS00211">
    <property type="entry name" value="ABC_TRANSPORTER_1"/>
    <property type="match status" value="1"/>
</dbReference>
<comment type="subcellular location">
    <subcellularLocation>
        <location evidence="1">Cell inner membrane</location>
        <topology evidence="1">Peripheral membrane protein</topology>
    </subcellularLocation>
</comment>
<dbReference type="GO" id="GO:0005524">
    <property type="term" value="F:ATP binding"/>
    <property type="evidence" value="ECO:0007669"/>
    <property type="project" value="UniProtKB-KW"/>
</dbReference>
<name>A0A512NA20_9HYPH</name>
<evidence type="ECO:0000256" key="1">
    <source>
        <dbReference type="ARBA" id="ARBA00004417"/>
    </source>
</evidence>
<dbReference type="GO" id="GO:0055085">
    <property type="term" value="P:transmembrane transport"/>
    <property type="evidence" value="ECO:0007669"/>
    <property type="project" value="UniProtKB-ARBA"/>
</dbReference>
<dbReference type="EMBL" id="BKAJ01000047">
    <property type="protein sequence ID" value="GEP55829.1"/>
    <property type="molecule type" value="Genomic_DNA"/>
</dbReference>
<dbReference type="PANTHER" id="PTHR43776:SF7">
    <property type="entry name" value="D,D-DIPEPTIDE TRANSPORT ATP-BINDING PROTEIN DDPF-RELATED"/>
    <property type="match status" value="1"/>
</dbReference>
<feature type="domain" description="ABC transporter" evidence="6">
    <location>
        <begin position="10"/>
        <end position="260"/>
    </location>
</feature>
<dbReference type="Proteomes" id="UP000321058">
    <property type="component" value="Unassembled WGS sequence"/>
</dbReference>
<dbReference type="OrthoDB" id="37801at2"/>
<keyword evidence="5 7" id="KW-0067">ATP-binding</keyword>
<comment type="caution">
    <text evidence="7">The sequence shown here is derived from an EMBL/GenBank/DDBJ whole genome shotgun (WGS) entry which is preliminary data.</text>
</comment>
<evidence type="ECO:0000256" key="3">
    <source>
        <dbReference type="ARBA" id="ARBA00022448"/>
    </source>
</evidence>
<dbReference type="InterPro" id="IPR003593">
    <property type="entry name" value="AAA+_ATPase"/>
</dbReference>
<dbReference type="PROSITE" id="PS50893">
    <property type="entry name" value="ABC_TRANSPORTER_2"/>
    <property type="match status" value="1"/>
</dbReference>
<dbReference type="RefSeq" id="WP_147149915.1">
    <property type="nucleotide sequence ID" value="NZ_BKAJ01000047.1"/>
</dbReference>
<dbReference type="InterPro" id="IPR017871">
    <property type="entry name" value="ABC_transporter-like_CS"/>
</dbReference>
<keyword evidence="3" id="KW-0813">Transport</keyword>
<dbReference type="InterPro" id="IPR027417">
    <property type="entry name" value="P-loop_NTPase"/>
</dbReference>
<dbReference type="Pfam" id="PF08352">
    <property type="entry name" value="oligo_HPY"/>
    <property type="match status" value="1"/>
</dbReference>
<comment type="similarity">
    <text evidence="2">Belongs to the ABC transporter superfamily.</text>
</comment>
<dbReference type="InterPro" id="IPR013563">
    <property type="entry name" value="Oligopep_ABC_C"/>
</dbReference>
<sequence length="325" mass="35269">MTAPLHTSVVQAAELTKHFPARRGIFGGQRGVVRAVDGISFTIEVGKTLGVVGESGCGKTTTAKLVLGLEEPTGGTMLFEDRDLLRLDAAGRRHYRKSVQAVFQDPYASLNPRMRISAIIAEPLITNETVEPAEVRRRTLELLDLVGLPGRSADLFPHEFSGGQRQRIAIARALVLSPKLVVLDEPVSALDVSIRAQILNLLRDLQARLGLSYLFIAHDLAAVAHMSHQIVVMYLGKIVESGEARALAGNPQHPYTKALFAAALPSHPDERREDEPLAGEVPSPLNPPSGCHFHPRCPHAMPRCAQQAPPLAKVGDRMIACHLFS</sequence>
<evidence type="ECO:0000256" key="5">
    <source>
        <dbReference type="ARBA" id="ARBA00022840"/>
    </source>
</evidence>
<evidence type="ECO:0000256" key="4">
    <source>
        <dbReference type="ARBA" id="ARBA00022741"/>
    </source>
</evidence>
<dbReference type="NCBIfam" id="NF008453">
    <property type="entry name" value="PRK11308.1"/>
    <property type="match status" value="1"/>
</dbReference>
<protein>
    <submittedName>
        <fullName evidence="7">ABC transporter ATP-binding protein</fullName>
    </submittedName>
</protein>
<dbReference type="FunFam" id="3.40.50.300:FF:000016">
    <property type="entry name" value="Oligopeptide ABC transporter ATP-binding component"/>
    <property type="match status" value="1"/>
</dbReference>
<dbReference type="InterPro" id="IPR050319">
    <property type="entry name" value="ABC_transp_ATP-bind"/>
</dbReference>
<keyword evidence="8" id="KW-1185">Reference proteome</keyword>
<dbReference type="Gene3D" id="3.40.50.300">
    <property type="entry name" value="P-loop containing nucleotide triphosphate hydrolases"/>
    <property type="match status" value="1"/>
</dbReference>
<dbReference type="GO" id="GO:0016887">
    <property type="term" value="F:ATP hydrolysis activity"/>
    <property type="evidence" value="ECO:0007669"/>
    <property type="project" value="InterPro"/>
</dbReference>
<dbReference type="InterPro" id="IPR003439">
    <property type="entry name" value="ABC_transporter-like_ATP-bd"/>
</dbReference>
<evidence type="ECO:0000313" key="8">
    <source>
        <dbReference type="Proteomes" id="UP000321058"/>
    </source>
</evidence>
<proteinExistence type="inferred from homology"/>
<dbReference type="CDD" id="cd03257">
    <property type="entry name" value="ABC_NikE_OppD_transporters"/>
    <property type="match status" value="1"/>
</dbReference>
<dbReference type="Pfam" id="PF00005">
    <property type="entry name" value="ABC_tran"/>
    <property type="match status" value="1"/>
</dbReference>
<dbReference type="AlphaFoldDB" id="A0A512NA20"/>
<evidence type="ECO:0000313" key="7">
    <source>
        <dbReference type="EMBL" id="GEP55829.1"/>
    </source>
</evidence>
<evidence type="ECO:0000256" key="2">
    <source>
        <dbReference type="ARBA" id="ARBA00005417"/>
    </source>
</evidence>
<keyword evidence="4" id="KW-0547">Nucleotide-binding</keyword>
<accession>A0A512NA20</accession>
<evidence type="ECO:0000259" key="6">
    <source>
        <dbReference type="PROSITE" id="PS50893"/>
    </source>
</evidence>
<dbReference type="PANTHER" id="PTHR43776">
    <property type="entry name" value="TRANSPORT ATP-BINDING PROTEIN"/>
    <property type="match status" value="1"/>
</dbReference>
<reference evidence="7 8" key="1">
    <citation type="submission" date="2019-07" db="EMBL/GenBank/DDBJ databases">
        <title>Whole genome shotgun sequence of Reyranella soli NBRC 108950.</title>
        <authorList>
            <person name="Hosoyama A."/>
            <person name="Uohara A."/>
            <person name="Ohji S."/>
            <person name="Ichikawa N."/>
        </authorList>
    </citation>
    <scope>NUCLEOTIDE SEQUENCE [LARGE SCALE GENOMIC DNA]</scope>
    <source>
        <strain evidence="7 8">NBRC 108950</strain>
    </source>
</reference>
<gene>
    <name evidence="7" type="ORF">RSO01_29950</name>
</gene>
<dbReference type="GO" id="GO:0005886">
    <property type="term" value="C:plasma membrane"/>
    <property type="evidence" value="ECO:0007669"/>
    <property type="project" value="UniProtKB-SubCell"/>
</dbReference>
<organism evidence="7 8">
    <name type="scientific">Reyranella soli</name>
    <dbReference type="NCBI Taxonomy" id="1230389"/>
    <lineage>
        <taxon>Bacteria</taxon>
        <taxon>Pseudomonadati</taxon>
        <taxon>Pseudomonadota</taxon>
        <taxon>Alphaproteobacteria</taxon>
        <taxon>Hyphomicrobiales</taxon>
        <taxon>Reyranellaceae</taxon>
        <taxon>Reyranella</taxon>
    </lineage>
</organism>
<dbReference type="SUPFAM" id="SSF52540">
    <property type="entry name" value="P-loop containing nucleoside triphosphate hydrolases"/>
    <property type="match status" value="1"/>
</dbReference>